<dbReference type="InterPro" id="IPR010982">
    <property type="entry name" value="Lambda_DNA-bd_dom_sf"/>
</dbReference>
<dbReference type="Pfam" id="PF13560">
    <property type="entry name" value="HTH_31"/>
    <property type="match status" value="1"/>
</dbReference>
<protein>
    <submittedName>
        <fullName evidence="2">Helix-turn-helix transcriptional regulator</fullName>
    </submittedName>
</protein>
<dbReference type="Gene3D" id="3.30.450.180">
    <property type="match status" value="1"/>
</dbReference>
<dbReference type="PANTHER" id="PTHR35010">
    <property type="entry name" value="BLL4672 PROTEIN-RELATED"/>
    <property type="match status" value="1"/>
</dbReference>
<evidence type="ECO:0000259" key="1">
    <source>
        <dbReference type="SMART" id="SM00530"/>
    </source>
</evidence>
<dbReference type="SMART" id="SM00530">
    <property type="entry name" value="HTH_XRE"/>
    <property type="match status" value="1"/>
</dbReference>
<dbReference type="InterPro" id="IPR041413">
    <property type="entry name" value="MLTR_LBD"/>
</dbReference>
<name>A0ABN0Z9B0_9ACTN</name>
<dbReference type="CDD" id="cd00093">
    <property type="entry name" value="HTH_XRE"/>
    <property type="match status" value="1"/>
</dbReference>
<reference evidence="2 3" key="1">
    <citation type="journal article" date="2019" name="Int. J. Syst. Evol. Microbiol.">
        <title>The Global Catalogue of Microorganisms (GCM) 10K type strain sequencing project: providing services to taxonomists for standard genome sequencing and annotation.</title>
        <authorList>
            <consortium name="The Broad Institute Genomics Platform"/>
            <consortium name="The Broad Institute Genome Sequencing Center for Infectious Disease"/>
            <person name="Wu L."/>
            <person name="Ma J."/>
        </authorList>
    </citation>
    <scope>NUCLEOTIDE SEQUENCE [LARGE SCALE GENOMIC DNA]</scope>
    <source>
        <strain evidence="2 3">JCM 4788</strain>
    </source>
</reference>
<sequence>MGSAMADREHRRALAGFLRSRRERLSPADAGLPAGPRRRTPGLRREEVALLSGVSVTWYTWLEQAREIGVSRQVLHGLARGLLLSPAETRHLFSLAGEAPPDGARPEPARGPGPALRRLVDALDPHPAYLVSATWELLAWNRAEAGLVGDPANWPVPGRNLLRRVFLDPAMRDLLADWPGQARMLLEQYRAAADRHVGDAEFARLTDELCERSPEFAQWWRTHDVAEFRPVRREFDHPRLGRLSFDYVKLAGVDVPGVTLVSCMPADEATARRLPELSALGAAAS</sequence>
<dbReference type="Proteomes" id="UP001500879">
    <property type="component" value="Unassembled WGS sequence"/>
</dbReference>
<evidence type="ECO:0000313" key="2">
    <source>
        <dbReference type="EMBL" id="GAA0438840.1"/>
    </source>
</evidence>
<dbReference type="PANTHER" id="PTHR35010:SF2">
    <property type="entry name" value="BLL4672 PROTEIN"/>
    <property type="match status" value="1"/>
</dbReference>
<dbReference type="Gene3D" id="1.10.260.40">
    <property type="entry name" value="lambda repressor-like DNA-binding domains"/>
    <property type="match status" value="1"/>
</dbReference>
<keyword evidence="3" id="KW-1185">Reference proteome</keyword>
<comment type="caution">
    <text evidence="2">The sequence shown here is derived from an EMBL/GenBank/DDBJ whole genome shotgun (WGS) entry which is preliminary data.</text>
</comment>
<organism evidence="2 3">
    <name type="scientific">Streptomyces luteireticuli</name>
    <dbReference type="NCBI Taxonomy" id="173858"/>
    <lineage>
        <taxon>Bacteria</taxon>
        <taxon>Bacillati</taxon>
        <taxon>Actinomycetota</taxon>
        <taxon>Actinomycetes</taxon>
        <taxon>Kitasatosporales</taxon>
        <taxon>Streptomycetaceae</taxon>
        <taxon>Streptomyces</taxon>
    </lineage>
</organism>
<dbReference type="EMBL" id="BAAABX010000092">
    <property type="protein sequence ID" value="GAA0438840.1"/>
    <property type="molecule type" value="Genomic_DNA"/>
</dbReference>
<gene>
    <name evidence="2" type="ORF">GCM10010357_70330</name>
</gene>
<accession>A0ABN0Z9B0</accession>
<proteinExistence type="predicted"/>
<dbReference type="Pfam" id="PF17765">
    <property type="entry name" value="MLTR_LBD"/>
    <property type="match status" value="1"/>
</dbReference>
<evidence type="ECO:0000313" key="3">
    <source>
        <dbReference type="Proteomes" id="UP001500879"/>
    </source>
</evidence>
<dbReference type="InterPro" id="IPR001387">
    <property type="entry name" value="Cro/C1-type_HTH"/>
</dbReference>
<feature type="domain" description="HTH cro/C1-type" evidence="1">
    <location>
        <begin position="17"/>
        <end position="89"/>
    </location>
</feature>